<dbReference type="InterPro" id="IPR007523">
    <property type="entry name" value="NDUFAF3/AAMDC"/>
</dbReference>
<protein>
    <submittedName>
        <fullName evidence="1">Uncharacterized conserved protein, contains Mth938-like domain</fullName>
    </submittedName>
</protein>
<accession>A0A1K2HJ08</accession>
<evidence type="ECO:0000313" key="1">
    <source>
        <dbReference type="EMBL" id="SFZ76742.1"/>
    </source>
</evidence>
<dbReference type="STRING" id="1121279.SAMN02745887_02102"/>
<dbReference type="InterPro" id="IPR036748">
    <property type="entry name" value="MTH938-like_sf"/>
</dbReference>
<dbReference type="Pfam" id="PF04430">
    <property type="entry name" value="DUF498"/>
    <property type="match status" value="1"/>
</dbReference>
<dbReference type="EMBL" id="FPKR01000007">
    <property type="protein sequence ID" value="SFZ76742.1"/>
    <property type="molecule type" value="Genomic_DNA"/>
</dbReference>
<organism evidence="1 2">
    <name type="scientific">Chitinimonas taiwanensis DSM 18899</name>
    <dbReference type="NCBI Taxonomy" id="1121279"/>
    <lineage>
        <taxon>Bacteria</taxon>
        <taxon>Pseudomonadati</taxon>
        <taxon>Pseudomonadota</taxon>
        <taxon>Betaproteobacteria</taxon>
        <taxon>Neisseriales</taxon>
        <taxon>Chitinibacteraceae</taxon>
        <taxon>Chitinimonas</taxon>
    </lineage>
</organism>
<dbReference type="CDD" id="cd05560">
    <property type="entry name" value="Xcc1710_like"/>
    <property type="match status" value="1"/>
</dbReference>
<dbReference type="Proteomes" id="UP000186513">
    <property type="component" value="Unassembled WGS sequence"/>
</dbReference>
<gene>
    <name evidence="1" type="ORF">SAMN02745887_02102</name>
</gene>
<evidence type="ECO:0000313" key="2">
    <source>
        <dbReference type="Proteomes" id="UP000186513"/>
    </source>
</evidence>
<keyword evidence="2" id="KW-1185">Reference proteome</keyword>
<name>A0A1K2HJ08_9NEIS</name>
<dbReference type="SUPFAM" id="SSF64076">
    <property type="entry name" value="MTH938-like"/>
    <property type="match status" value="1"/>
</dbReference>
<reference evidence="1 2" key="1">
    <citation type="submission" date="2016-11" db="EMBL/GenBank/DDBJ databases">
        <authorList>
            <person name="Jaros S."/>
            <person name="Januszkiewicz K."/>
            <person name="Wedrychowicz H."/>
        </authorList>
    </citation>
    <scope>NUCLEOTIDE SEQUENCE [LARGE SCALE GENOMIC DNA]</scope>
    <source>
        <strain evidence="1 2">DSM 18899</strain>
    </source>
</reference>
<proteinExistence type="predicted"/>
<dbReference type="AlphaFoldDB" id="A0A1K2HJ08"/>
<sequence>MAAANQRVNTMKLHADKPTHLNVFTGYDRDFVSVNQQRHSGSLLVLPTSVEPWRPANFADLQEADFEALLAFQPEVVLLGTGSRLQFPHPRLSRSLAQAQIGVDAMDISALCRTFNILVAEDRRVLAAVLFD</sequence>
<dbReference type="PANTHER" id="PTHR21192">
    <property type="entry name" value="NUCLEAR PROTEIN E3-3"/>
    <property type="match status" value="1"/>
</dbReference>
<dbReference type="Gene3D" id="3.40.1230.10">
    <property type="entry name" value="MTH938-like"/>
    <property type="match status" value="1"/>
</dbReference>
<dbReference type="PANTHER" id="PTHR21192:SF2">
    <property type="entry name" value="NADH DEHYDROGENASE [UBIQUINONE] 1 ALPHA SUBCOMPLEX ASSEMBLY FACTOR 3"/>
    <property type="match status" value="1"/>
</dbReference>